<dbReference type="NCBIfam" id="TIGR01071">
    <property type="entry name" value="rplO_bact"/>
    <property type="match status" value="1"/>
</dbReference>
<evidence type="ECO:0000256" key="2">
    <source>
        <dbReference type="ARBA" id="ARBA00022884"/>
    </source>
</evidence>
<proteinExistence type="inferred from homology"/>
<dbReference type="InterPro" id="IPR005749">
    <property type="entry name" value="Ribosomal_uL15_bac-type"/>
</dbReference>
<dbReference type="InterPro" id="IPR021131">
    <property type="entry name" value="Ribosomal_uL15/eL18"/>
</dbReference>
<comment type="similarity">
    <text evidence="1 5">Belongs to the universal ribosomal protein uL15 family.</text>
</comment>
<dbReference type="KEGG" id="mgx:CM1_00980"/>
<comment type="subunit">
    <text evidence="5">Part of the 50S ribosomal subunit.</text>
</comment>
<dbReference type="GO" id="GO:0019843">
    <property type="term" value="F:rRNA binding"/>
    <property type="evidence" value="ECO:0007669"/>
    <property type="project" value="UniProtKB-UniRule"/>
</dbReference>
<dbReference type="RefSeq" id="WP_010869361.1">
    <property type="nucleotide sequence ID" value="NC_018497.1"/>
</dbReference>
<evidence type="ECO:0000256" key="6">
    <source>
        <dbReference type="SAM" id="MobiDB-lite"/>
    </source>
</evidence>
<dbReference type="GO" id="GO:1990904">
    <property type="term" value="C:ribonucleoprotein complex"/>
    <property type="evidence" value="ECO:0007669"/>
    <property type="project" value="UniProtKB-KW"/>
</dbReference>
<dbReference type="HAMAP" id="MF_01341">
    <property type="entry name" value="Ribosomal_uL15"/>
    <property type="match status" value="1"/>
</dbReference>
<feature type="region of interest" description="Disordered" evidence="6">
    <location>
        <begin position="1"/>
        <end position="49"/>
    </location>
</feature>
<dbReference type="PANTHER" id="PTHR12934">
    <property type="entry name" value="50S RIBOSOMAL PROTEIN L15"/>
    <property type="match status" value="1"/>
</dbReference>
<dbReference type="InterPro" id="IPR036227">
    <property type="entry name" value="Ribosomal_uL15/eL18_sf"/>
</dbReference>
<dbReference type="AlphaFoldDB" id="A0ABC7ZIK2"/>
<accession>A0ABC7ZIK2</accession>
<organism evidence="8 9">
    <name type="scientific">Mycoplasmoides genitalium M6320</name>
    <dbReference type="NCBI Taxonomy" id="662945"/>
    <lineage>
        <taxon>Bacteria</taxon>
        <taxon>Bacillati</taxon>
        <taxon>Mycoplasmatota</taxon>
        <taxon>Mycoplasmoidales</taxon>
        <taxon>Mycoplasmoidaceae</taxon>
        <taxon>Mycoplasmoides</taxon>
    </lineage>
</organism>
<gene>
    <name evidence="5 8" type="primary">rplO</name>
    <name evidence="8" type="ORF">CM1_00980</name>
</gene>
<dbReference type="SUPFAM" id="SSF52080">
    <property type="entry name" value="Ribosomal proteins L15p and L18e"/>
    <property type="match status" value="1"/>
</dbReference>
<comment type="function">
    <text evidence="5">Binds to the 23S rRNA.</text>
</comment>
<protein>
    <recommendedName>
        <fullName evidence="5">Large ribosomal subunit protein uL15</fullName>
    </recommendedName>
</protein>
<sequence length="150" mass="16501">MELHQLKSVSKSRNHKSKVVGRGHGSGLGKTSSRGQKGQKARKSGLTRLGFEGGQTPLYRRLPKYGVANKGILKKRWVVLNLNKVAKLNLKTVTRATLIEKKVISKKNNLPLKLIGNTKLTTPIHFEVQKISKNALNAVQTSKGSVKIIT</sequence>
<evidence type="ECO:0000256" key="4">
    <source>
        <dbReference type="ARBA" id="ARBA00023274"/>
    </source>
</evidence>
<evidence type="ECO:0000313" key="8">
    <source>
        <dbReference type="EMBL" id="AFQ03982.1"/>
    </source>
</evidence>
<feature type="domain" description="Large ribosomal subunit protein uL15/eL18" evidence="7">
    <location>
        <begin position="81"/>
        <end position="146"/>
    </location>
</feature>
<keyword evidence="2 5" id="KW-0694">RNA-binding</keyword>
<dbReference type="Proteomes" id="UP000005254">
    <property type="component" value="Chromosome"/>
</dbReference>
<evidence type="ECO:0000256" key="1">
    <source>
        <dbReference type="ARBA" id="ARBA00007320"/>
    </source>
</evidence>
<keyword evidence="4 5" id="KW-0687">Ribonucleoprotein</keyword>
<dbReference type="Gene3D" id="3.100.10.10">
    <property type="match status" value="1"/>
</dbReference>
<dbReference type="InterPro" id="IPR030878">
    <property type="entry name" value="Ribosomal_uL15"/>
</dbReference>
<dbReference type="GO" id="GO:0005840">
    <property type="term" value="C:ribosome"/>
    <property type="evidence" value="ECO:0007669"/>
    <property type="project" value="UniProtKB-KW"/>
</dbReference>
<evidence type="ECO:0000256" key="5">
    <source>
        <dbReference type="HAMAP-Rule" id="MF_01341"/>
    </source>
</evidence>
<dbReference type="PANTHER" id="PTHR12934:SF11">
    <property type="entry name" value="LARGE RIBOSOMAL SUBUNIT PROTEIN UL15M"/>
    <property type="match status" value="1"/>
</dbReference>
<evidence type="ECO:0000259" key="7">
    <source>
        <dbReference type="Pfam" id="PF00828"/>
    </source>
</evidence>
<name>A0ABC7ZIK2_MYCGT</name>
<reference evidence="8 9" key="1">
    <citation type="journal article" date="2012" name="J. Bacteriol.">
        <title>Draft Genome Sequences of Four Axenic Mycoplasma genitalium Strains Isolated from Denmark, Japan, and Australia.</title>
        <authorList>
            <person name="McGowin C.L."/>
            <person name="Ma L."/>
            <person name="Jensen J.S."/>
            <person name="Mancuso M.M."/>
            <person name="Hamasuna R."/>
            <person name="Adegboye D."/>
            <person name="Martin D.H."/>
        </authorList>
    </citation>
    <scope>NUCLEOTIDE SEQUENCE [LARGE SCALE GENOMIC DNA]</scope>
    <source>
        <strain evidence="8 9">M6320</strain>
    </source>
</reference>
<dbReference type="GeneID" id="99647000"/>
<evidence type="ECO:0000256" key="3">
    <source>
        <dbReference type="ARBA" id="ARBA00022980"/>
    </source>
</evidence>
<keyword evidence="3 5" id="KW-0689">Ribosomal protein</keyword>
<feature type="compositionally biased region" description="Basic residues" evidence="6">
    <location>
        <begin position="10"/>
        <end position="21"/>
    </location>
</feature>
<dbReference type="Pfam" id="PF00828">
    <property type="entry name" value="Ribosomal_L27A"/>
    <property type="match status" value="1"/>
</dbReference>
<evidence type="ECO:0000313" key="9">
    <source>
        <dbReference type="Proteomes" id="UP000005254"/>
    </source>
</evidence>
<dbReference type="GO" id="GO:0006412">
    <property type="term" value="P:translation"/>
    <property type="evidence" value="ECO:0007669"/>
    <property type="project" value="UniProtKB-UniRule"/>
</dbReference>
<keyword evidence="5" id="KW-0699">rRNA-binding</keyword>
<dbReference type="EMBL" id="CP003772">
    <property type="protein sequence ID" value="AFQ03982.1"/>
    <property type="molecule type" value="Genomic_DNA"/>
</dbReference>
<dbReference type="SMR" id="A0ABC7ZIK2"/>